<dbReference type="EMBL" id="CP014167">
    <property type="protein sequence ID" value="ANS76317.1"/>
    <property type="molecule type" value="Genomic_DNA"/>
</dbReference>
<dbReference type="STRING" id="1462996.AWM70_18505"/>
<keyword evidence="3" id="KW-1185">Reference proteome</keyword>
<dbReference type="KEGG" id="pyg:AWM70_18505"/>
<accession>A0A1B1N4H1</accession>
<keyword evidence="1" id="KW-0732">Signal</keyword>
<feature type="chain" id="PRO_5038813689" description="Photosynthesis system II assembly factor Ycf48/Hcf136-like domain-containing protein" evidence="1">
    <location>
        <begin position="28"/>
        <end position="181"/>
    </location>
</feature>
<organism evidence="2 3">
    <name type="scientific">Paenibacillus yonginensis</name>
    <dbReference type="NCBI Taxonomy" id="1462996"/>
    <lineage>
        <taxon>Bacteria</taxon>
        <taxon>Bacillati</taxon>
        <taxon>Bacillota</taxon>
        <taxon>Bacilli</taxon>
        <taxon>Bacillales</taxon>
        <taxon>Paenibacillaceae</taxon>
        <taxon>Paenibacillus</taxon>
    </lineage>
</organism>
<name>A0A1B1N4H1_9BACL</name>
<evidence type="ECO:0000256" key="1">
    <source>
        <dbReference type="SAM" id="SignalP"/>
    </source>
</evidence>
<protein>
    <recommendedName>
        <fullName evidence="4">Photosynthesis system II assembly factor Ycf48/Hcf136-like domain-containing protein</fullName>
    </recommendedName>
</protein>
<dbReference type="OrthoDB" id="2661955at2"/>
<evidence type="ECO:0000313" key="3">
    <source>
        <dbReference type="Proteomes" id="UP000092573"/>
    </source>
</evidence>
<dbReference type="RefSeq" id="WP_068698847.1">
    <property type="nucleotide sequence ID" value="NZ_CP014167.1"/>
</dbReference>
<evidence type="ECO:0008006" key="4">
    <source>
        <dbReference type="Google" id="ProtNLM"/>
    </source>
</evidence>
<sequence>MTETRRMMSSLMKIAASAVLTAGLSMAGMASSVSVQVSAAASPVCGSGDHGLLRDLQKKHKEPDQQPLHFTDIHFLNDLTGRAAGNGFLIGTSDGGCHWQEIYKGAWQFTQIDFPDNVKGWALAAASDQGPNYLISTADGGAHWKRIDSIPEHFKNLKTVGGTSLRTAFINLQTGPTAGKR</sequence>
<reference evidence="2 3" key="1">
    <citation type="submission" date="2016-01" db="EMBL/GenBank/DDBJ databases">
        <title>Complete Genome Sequence of Paenibacillus yonginensis DCY84, a novel Plant Growth-Promoting Bacteria with Elicitation of Induced Systemic Resistance.</title>
        <authorList>
            <person name="Kim Y.J."/>
            <person name="Yang D.C."/>
            <person name="Sukweenadhi J."/>
        </authorList>
    </citation>
    <scope>NUCLEOTIDE SEQUENCE [LARGE SCALE GENOMIC DNA]</scope>
    <source>
        <strain evidence="2 3">DCY84</strain>
    </source>
</reference>
<feature type="signal peptide" evidence="1">
    <location>
        <begin position="1"/>
        <end position="27"/>
    </location>
</feature>
<dbReference type="AlphaFoldDB" id="A0A1B1N4H1"/>
<gene>
    <name evidence="2" type="ORF">AWM70_18505</name>
</gene>
<evidence type="ECO:0000313" key="2">
    <source>
        <dbReference type="EMBL" id="ANS76317.1"/>
    </source>
</evidence>
<proteinExistence type="predicted"/>
<dbReference type="SUPFAM" id="SSF110296">
    <property type="entry name" value="Oligoxyloglucan reducing end-specific cellobiohydrolase"/>
    <property type="match status" value="1"/>
</dbReference>
<dbReference type="Proteomes" id="UP000092573">
    <property type="component" value="Chromosome"/>
</dbReference>